<evidence type="ECO:0000313" key="7">
    <source>
        <dbReference type="EMBL" id="MBB6072661.1"/>
    </source>
</evidence>
<keyword evidence="5 6" id="KW-0472">Membrane</keyword>
<dbReference type="GO" id="GO:0022857">
    <property type="term" value="F:transmembrane transporter activity"/>
    <property type="evidence" value="ECO:0007669"/>
    <property type="project" value="InterPro"/>
</dbReference>
<protein>
    <submittedName>
        <fullName evidence="7">Ribose transport system permease protein</fullName>
    </submittedName>
</protein>
<keyword evidence="2" id="KW-1003">Cell membrane</keyword>
<evidence type="ECO:0000256" key="4">
    <source>
        <dbReference type="ARBA" id="ARBA00022989"/>
    </source>
</evidence>
<feature type="transmembrane region" description="Helical" evidence="6">
    <location>
        <begin position="187"/>
        <end position="212"/>
    </location>
</feature>
<feature type="transmembrane region" description="Helical" evidence="6">
    <location>
        <begin position="91"/>
        <end position="108"/>
    </location>
</feature>
<comment type="caution">
    <text evidence="7">The sequence shown here is derived from an EMBL/GenBank/DDBJ whole genome shotgun (WGS) entry which is preliminary data.</text>
</comment>
<evidence type="ECO:0000256" key="6">
    <source>
        <dbReference type="SAM" id="Phobius"/>
    </source>
</evidence>
<dbReference type="InterPro" id="IPR001851">
    <property type="entry name" value="ABC_transp_permease"/>
</dbReference>
<comment type="subcellular location">
    <subcellularLocation>
        <location evidence="1">Cell membrane</location>
        <topology evidence="1">Multi-pass membrane protein</topology>
    </subcellularLocation>
</comment>
<evidence type="ECO:0000313" key="8">
    <source>
        <dbReference type="Proteomes" id="UP000582837"/>
    </source>
</evidence>
<dbReference type="AlphaFoldDB" id="A0A841H3H3"/>
<keyword evidence="4 6" id="KW-1133">Transmembrane helix</keyword>
<evidence type="ECO:0000256" key="3">
    <source>
        <dbReference type="ARBA" id="ARBA00022692"/>
    </source>
</evidence>
<reference evidence="7 8" key="1">
    <citation type="submission" date="2020-08" db="EMBL/GenBank/DDBJ databases">
        <title>Genomic Encyclopedia of Type Strains, Phase IV (KMG-IV): sequencing the most valuable type-strain genomes for metagenomic binning, comparative biology and taxonomic classification.</title>
        <authorList>
            <person name="Goeker M."/>
        </authorList>
    </citation>
    <scope>NUCLEOTIDE SEQUENCE [LARGE SCALE GENOMIC DNA]</scope>
    <source>
        <strain evidence="7 8">DSM 29007</strain>
    </source>
</reference>
<dbReference type="CDD" id="cd06579">
    <property type="entry name" value="TM_PBP1_transp_AraH_like"/>
    <property type="match status" value="1"/>
</dbReference>
<feature type="transmembrane region" description="Helical" evidence="6">
    <location>
        <begin position="277"/>
        <end position="310"/>
    </location>
</feature>
<evidence type="ECO:0000256" key="5">
    <source>
        <dbReference type="ARBA" id="ARBA00023136"/>
    </source>
</evidence>
<dbReference type="Proteomes" id="UP000582837">
    <property type="component" value="Unassembled WGS sequence"/>
</dbReference>
<accession>A0A841H3H3</accession>
<dbReference type="Pfam" id="PF02653">
    <property type="entry name" value="BPD_transp_2"/>
    <property type="match status" value="1"/>
</dbReference>
<evidence type="ECO:0000256" key="1">
    <source>
        <dbReference type="ARBA" id="ARBA00004651"/>
    </source>
</evidence>
<feature type="transmembrane region" description="Helical" evidence="6">
    <location>
        <begin position="147"/>
        <end position="167"/>
    </location>
</feature>
<dbReference type="GO" id="GO:0005886">
    <property type="term" value="C:plasma membrane"/>
    <property type="evidence" value="ECO:0007669"/>
    <property type="project" value="UniProtKB-SubCell"/>
</dbReference>
<name>A0A841H3H3_9BACT</name>
<keyword evidence="8" id="KW-1185">Reference proteome</keyword>
<dbReference type="EMBL" id="JACHIA010000017">
    <property type="protein sequence ID" value="MBB6072661.1"/>
    <property type="molecule type" value="Genomic_DNA"/>
</dbReference>
<feature type="transmembrane region" description="Helical" evidence="6">
    <location>
        <begin position="25"/>
        <end position="46"/>
    </location>
</feature>
<keyword evidence="3 6" id="KW-0812">Transmembrane</keyword>
<feature type="transmembrane region" description="Helical" evidence="6">
    <location>
        <begin position="322"/>
        <end position="342"/>
    </location>
</feature>
<feature type="transmembrane region" description="Helical" evidence="6">
    <location>
        <begin position="120"/>
        <end position="141"/>
    </location>
</feature>
<feature type="transmembrane region" description="Helical" evidence="6">
    <location>
        <begin position="67"/>
        <end position="85"/>
    </location>
</feature>
<dbReference type="RefSeq" id="WP_170038895.1">
    <property type="nucleotide sequence ID" value="NZ_JABDTL010000002.1"/>
</dbReference>
<evidence type="ECO:0000256" key="2">
    <source>
        <dbReference type="ARBA" id="ARBA00022475"/>
    </source>
</evidence>
<proteinExistence type="predicted"/>
<feature type="transmembrane region" description="Helical" evidence="6">
    <location>
        <begin position="241"/>
        <end position="265"/>
    </location>
</feature>
<organism evidence="7 8">
    <name type="scientific">Longimicrobium terrae</name>
    <dbReference type="NCBI Taxonomy" id="1639882"/>
    <lineage>
        <taxon>Bacteria</taxon>
        <taxon>Pseudomonadati</taxon>
        <taxon>Gemmatimonadota</taxon>
        <taxon>Longimicrobiia</taxon>
        <taxon>Longimicrobiales</taxon>
        <taxon>Longimicrobiaceae</taxon>
        <taxon>Longimicrobium</taxon>
    </lineage>
</organism>
<sequence>MTNPPSTRTNAARSLGRRLMGRQEAGLVLVTAFVAAALTLLAGSHLDRRAGVMVNDFWNSHTLVQTATDASFFAIMAVGATVVIISGGIDLSVGSIYALSGVASAILLRSMGEMPAAATVLVALLVCAGVGLLCGIVNGALVVGLKVHPFIITLGTMWVLRGIAFVATRAESILLPPALTGFAKASLGLGGGLYPVPMLLMLGVTVAGALYLTRTVPGRHVFAFGGNLEASRFAGLPLGRIQIGVFAVSGLTAGLAAFLGAGFYGSVSSGDAQGYELYVIAAAVVGGASLIGGRGSAVGALLGALLIVLFRQSIRTLRFDQNYEWIVVGCAIIVAVVVDQWSTRAAARRMSRAAEAAPAA</sequence>
<dbReference type="PANTHER" id="PTHR32196">
    <property type="entry name" value="ABC TRANSPORTER PERMEASE PROTEIN YPHD-RELATED-RELATED"/>
    <property type="match status" value="1"/>
</dbReference>
<gene>
    <name evidence="7" type="ORF">HNQ61_004324</name>
</gene>